<proteinExistence type="predicted"/>
<dbReference type="Pfam" id="PF02452">
    <property type="entry name" value="PemK_toxin"/>
    <property type="match status" value="1"/>
</dbReference>
<name>A0ABP9U2A8_9MICO</name>
<evidence type="ECO:0000313" key="2">
    <source>
        <dbReference type="EMBL" id="GAA5340358.1"/>
    </source>
</evidence>
<feature type="compositionally biased region" description="Polar residues" evidence="1">
    <location>
        <begin position="27"/>
        <end position="39"/>
    </location>
</feature>
<evidence type="ECO:0000256" key="1">
    <source>
        <dbReference type="SAM" id="MobiDB-lite"/>
    </source>
</evidence>
<gene>
    <name evidence="2" type="ORF">KACC15558_13980</name>
</gene>
<feature type="region of interest" description="Disordered" evidence="1">
    <location>
        <begin position="21"/>
        <end position="94"/>
    </location>
</feature>
<keyword evidence="3" id="KW-1185">Reference proteome</keyword>
<feature type="compositionally biased region" description="Polar residues" evidence="1">
    <location>
        <begin position="51"/>
        <end position="67"/>
    </location>
</feature>
<dbReference type="Proteomes" id="UP001498935">
    <property type="component" value="Unassembled WGS sequence"/>
</dbReference>
<dbReference type="RefSeq" id="WP_342037776.1">
    <property type="nucleotide sequence ID" value="NZ_BAABBK010000008.1"/>
</dbReference>
<protein>
    <submittedName>
        <fullName evidence="2">Type II toxin-antitoxin system PemK/MazF family toxin</fullName>
    </submittedName>
</protein>
<accession>A0ABP9U2A8</accession>
<sequence>MSWRSIVNRAVQIGVREGMKFLRESQSRSQSQKGPSSAPDSRGADRPSPPRTQGRSSDGNARTTSARQGRPDASGGYPGDYRGPVRVSYSPDLDGDADPGEVVWGWIPFEEDHTQGKDRPSLVIGKDGAWVLVLMLTSKDHIPGGIGEVRSDNGTRWMNIGSGDWDSQGRPSEVRLDRIIRLDPNGIRREGAIMDRGVFALVAAEFD</sequence>
<dbReference type="InterPro" id="IPR003477">
    <property type="entry name" value="PemK-like"/>
</dbReference>
<dbReference type="EMBL" id="BAABNP010000005">
    <property type="protein sequence ID" value="GAA5340358.1"/>
    <property type="molecule type" value="Genomic_DNA"/>
</dbReference>
<evidence type="ECO:0000313" key="3">
    <source>
        <dbReference type="Proteomes" id="UP001498935"/>
    </source>
</evidence>
<dbReference type="SUPFAM" id="SSF50118">
    <property type="entry name" value="Cell growth inhibitor/plasmid maintenance toxic component"/>
    <property type="match status" value="1"/>
</dbReference>
<organism evidence="2 3">
    <name type="scientific">Brevibacterium ammoniilyticum</name>
    <dbReference type="NCBI Taxonomy" id="1046555"/>
    <lineage>
        <taxon>Bacteria</taxon>
        <taxon>Bacillati</taxon>
        <taxon>Actinomycetota</taxon>
        <taxon>Actinomycetes</taxon>
        <taxon>Micrococcales</taxon>
        <taxon>Brevibacteriaceae</taxon>
        <taxon>Brevibacterium</taxon>
    </lineage>
</organism>
<reference evidence="2 3" key="1">
    <citation type="submission" date="2024-02" db="EMBL/GenBank/DDBJ databases">
        <title>Characterization of antibiotic resistant novel bacterial strains and their environmental applications.</title>
        <authorList>
            <person name="Manzoor S."/>
            <person name="Abbas S."/>
            <person name="Arshad M."/>
            <person name="Li W.J."/>
            <person name="Ahmed I."/>
        </authorList>
    </citation>
    <scope>NUCLEOTIDE SEQUENCE [LARGE SCALE GENOMIC DNA]</scope>
    <source>
        <strain evidence="2 3">KACC 15558</strain>
    </source>
</reference>
<comment type="caution">
    <text evidence="2">The sequence shown here is derived from an EMBL/GenBank/DDBJ whole genome shotgun (WGS) entry which is preliminary data.</text>
</comment>